<evidence type="ECO:0000256" key="1">
    <source>
        <dbReference type="SAM" id="MobiDB-lite"/>
    </source>
</evidence>
<dbReference type="RefSeq" id="WP_010311993.1">
    <property type="nucleotide sequence ID" value="NZ_CP061007.1"/>
</dbReference>
<feature type="region of interest" description="Disordered" evidence="1">
    <location>
        <begin position="1"/>
        <end position="78"/>
    </location>
</feature>
<dbReference type="AlphaFoldDB" id="A0A2N3Y4S6"/>
<evidence type="ECO:0000313" key="2">
    <source>
        <dbReference type="EMBL" id="PKW17910.1"/>
    </source>
</evidence>
<keyword evidence="3" id="KW-1185">Reference proteome</keyword>
<name>A0A2N3Y4S6_SACSN</name>
<protein>
    <submittedName>
        <fullName evidence="2">Uncharacterized protein</fullName>
    </submittedName>
</protein>
<dbReference type="Proteomes" id="UP000233786">
    <property type="component" value="Unassembled WGS sequence"/>
</dbReference>
<feature type="compositionally biased region" description="Basic and acidic residues" evidence="1">
    <location>
        <begin position="1"/>
        <end position="10"/>
    </location>
</feature>
<proteinExistence type="predicted"/>
<dbReference type="EMBL" id="PJNB01000001">
    <property type="protein sequence ID" value="PKW17910.1"/>
    <property type="molecule type" value="Genomic_DNA"/>
</dbReference>
<accession>A0A2N3Y4S6</accession>
<feature type="compositionally biased region" description="Polar residues" evidence="1">
    <location>
        <begin position="47"/>
        <end position="62"/>
    </location>
</feature>
<comment type="caution">
    <text evidence="2">The sequence shown here is derived from an EMBL/GenBank/DDBJ whole genome shotgun (WGS) entry which is preliminary data.</text>
</comment>
<feature type="compositionally biased region" description="Basic and acidic residues" evidence="1">
    <location>
        <begin position="67"/>
        <end position="78"/>
    </location>
</feature>
<organism evidence="2 3">
    <name type="scientific">Saccharopolyspora spinosa</name>
    <dbReference type="NCBI Taxonomy" id="60894"/>
    <lineage>
        <taxon>Bacteria</taxon>
        <taxon>Bacillati</taxon>
        <taxon>Actinomycetota</taxon>
        <taxon>Actinomycetes</taxon>
        <taxon>Pseudonocardiales</taxon>
        <taxon>Pseudonocardiaceae</taxon>
        <taxon>Saccharopolyspora</taxon>
    </lineage>
</organism>
<reference evidence="2" key="1">
    <citation type="submission" date="2017-12" db="EMBL/GenBank/DDBJ databases">
        <title>Sequencing the genomes of 1000 Actinobacteria strains.</title>
        <authorList>
            <person name="Klenk H.-P."/>
        </authorList>
    </citation>
    <scope>NUCLEOTIDE SEQUENCE [LARGE SCALE GENOMIC DNA]</scope>
    <source>
        <strain evidence="2">DSM 44228</strain>
    </source>
</reference>
<gene>
    <name evidence="2" type="ORF">A8926_5938</name>
</gene>
<sequence>MRLPGEHEPVETFAASRATSREAAGPGPRGPPASSLDVIGAIHDASGGTNRTTGTARSTISGAVQPRRLERGRPRFLD</sequence>
<evidence type="ECO:0000313" key="3">
    <source>
        <dbReference type="Proteomes" id="UP000233786"/>
    </source>
</evidence>